<evidence type="ECO:0000256" key="1">
    <source>
        <dbReference type="SAM" id="MobiDB-lite"/>
    </source>
</evidence>
<proteinExistence type="predicted"/>
<reference evidence="2" key="1">
    <citation type="journal article" date="2019" name="Sci. Rep.">
        <title>Draft genome of Tanacetum cinerariifolium, the natural source of mosquito coil.</title>
        <authorList>
            <person name="Yamashiro T."/>
            <person name="Shiraishi A."/>
            <person name="Satake H."/>
            <person name="Nakayama K."/>
        </authorList>
    </citation>
    <scope>NUCLEOTIDE SEQUENCE</scope>
</reference>
<sequence>NILNRGKRERRPSIYKRTPYMEQPPTTVLPKQRGNKTKNNVKKDNLSPLNLGNAFDDNNEGDADGMFLGAQFTGNYLVYENVDVSKVRR</sequence>
<evidence type="ECO:0000313" key="2">
    <source>
        <dbReference type="EMBL" id="GFC89577.1"/>
    </source>
</evidence>
<dbReference type="EMBL" id="BKCJ011121632">
    <property type="protein sequence ID" value="GFC89577.1"/>
    <property type="molecule type" value="Genomic_DNA"/>
</dbReference>
<name>A0A699RX95_TANCI</name>
<feature type="compositionally biased region" description="Basic residues" evidence="1">
    <location>
        <begin position="1"/>
        <end position="14"/>
    </location>
</feature>
<feature type="region of interest" description="Disordered" evidence="1">
    <location>
        <begin position="1"/>
        <end position="57"/>
    </location>
</feature>
<feature type="non-terminal residue" evidence="2">
    <location>
        <position position="1"/>
    </location>
</feature>
<organism evidence="2">
    <name type="scientific">Tanacetum cinerariifolium</name>
    <name type="common">Dalmatian daisy</name>
    <name type="synonym">Chrysanthemum cinerariifolium</name>
    <dbReference type="NCBI Taxonomy" id="118510"/>
    <lineage>
        <taxon>Eukaryota</taxon>
        <taxon>Viridiplantae</taxon>
        <taxon>Streptophyta</taxon>
        <taxon>Embryophyta</taxon>
        <taxon>Tracheophyta</taxon>
        <taxon>Spermatophyta</taxon>
        <taxon>Magnoliopsida</taxon>
        <taxon>eudicotyledons</taxon>
        <taxon>Gunneridae</taxon>
        <taxon>Pentapetalae</taxon>
        <taxon>asterids</taxon>
        <taxon>campanulids</taxon>
        <taxon>Asterales</taxon>
        <taxon>Asteraceae</taxon>
        <taxon>Asteroideae</taxon>
        <taxon>Anthemideae</taxon>
        <taxon>Anthemidinae</taxon>
        <taxon>Tanacetum</taxon>
    </lineage>
</organism>
<gene>
    <name evidence="2" type="ORF">Tci_861547</name>
</gene>
<dbReference type="AlphaFoldDB" id="A0A699RX95"/>
<comment type="caution">
    <text evidence="2">The sequence shown here is derived from an EMBL/GenBank/DDBJ whole genome shotgun (WGS) entry which is preliminary data.</text>
</comment>
<accession>A0A699RX95</accession>
<protein>
    <submittedName>
        <fullName evidence="2">Uncharacterized protein</fullName>
    </submittedName>
</protein>